<reference evidence="3" key="1">
    <citation type="submission" date="2012-06" db="EMBL/GenBank/DDBJ databases">
        <title>The complete genome of Flexibacter litoralis DSM 6794.</title>
        <authorList>
            <person name="Lucas S."/>
            <person name="Copeland A."/>
            <person name="Lapidus A."/>
            <person name="Glavina del Rio T."/>
            <person name="Dalin E."/>
            <person name="Tice H."/>
            <person name="Bruce D."/>
            <person name="Goodwin L."/>
            <person name="Pitluck S."/>
            <person name="Peters L."/>
            <person name="Ovchinnikova G."/>
            <person name="Lu M."/>
            <person name="Kyrpides N."/>
            <person name="Mavromatis K."/>
            <person name="Ivanova N."/>
            <person name="Brettin T."/>
            <person name="Detter J.C."/>
            <person name="Han C."/>
            <person name="Larimer F."/>
            <person name="Land M."/>
            <person name="Hauser L."/>
            <person name="Markowitz V."/>
            <person name="Cheng J.-F."/>
            <person name="Hugenholtz P."/>
            <person name="Woyke T."/>
            <person name="Wu D."/>
            <person name="Spring S."/>
            <person name="Lang E."/>
            <person name="Kopitz M."/>
            <person name="Brambilla E."/>
            <person name="Klenk H.-P."/>
            <person name="Eisen J.A."/>
        </authorList>
    </citation>
    <scope>NUCLEOTIDE SEQUENCE [LARGE SCALE GENOMIC DNA]</scope>
    <source>
        <strain evidence="3">ATCC 23117 / DSM 6794 / NBRC 15988 / NCIMB 1366 / Sio-4</strain>
    </source>
</reference>
<sequence precursor="true">MTFFLLIFISLGIYTNAVAQILVFPTQNTSQQLKNTKTDKYNSVRLNKINKIEEDTIILTLPFFEDFSTTPIGAPDTTKWMAGSGVFINNGVPFNPPTKNVATFDGVAANGEPYDQLFPTREGLGDTLTSQRIDLTGTDAGDGLYFSFMIQARGNGETPDTTDFLKVEFLDNEGNWEQKWEKRGGRIDTENFEHVIFSINEEKFLHDSLQFRFMSYNRLSGAFDVWNLDYIYFNTSRIPTDTVFLDVATSKTPTHFIKPYSAVPYEHFWSDTTRYLNDSIISTVNNLDETFNVISYLCEVRNEETQQILGYWYGLDSDNPSSSDLLEGFEKNREIIAIPNASILPQGQDSMKITHQFQVTTREPDDNFGGVYTRNNDTISQTSTFKDFYAYDDGSAEYAAGINQKFGQLAYQYYISKPDKLTHIDIYFSRIGTNIENQTFNLKVWQKIDLSKTDIEDSVLLTQNSILKYSDGINQFNRIELSRIIDVSDTIYIGIQQLGEDMLPIGLDVQTDSKSKMFFNVRNYWEQNELLDGSLMLRPVFSKSDIVTGIDDVAETNEFEIWQQNLVLYPNPAQDKIRFNGKVENVQLIDLTGKILGEYKLNPYSSFDSDNEVVLPTFIKNGMYLVKCQYKSFTTVKKLVIQK</sequence>
<dbReference type="AlphaFoldDB" id="I4AMN7"/>
<evidence type="ECO:0000313" key="2">
    <source>
        <dbReference type="EMBL" id="AFM05222.1"/>
    </source>
</evidence>
<feature type="domain" description="Secretion system C-terminal sorting" evidence="1">
    <location>
        <begin position="568"/>
        <end position="641"/>
    </location>
</feature>
<dbReference type="KEGG" id="fli:Fleli_2869"/>
<dbReference type="InterPro" id="IPR026444">
    <property type="entry name" value="Secre_tail"/>
</dbReference>
<keyword evidence="3" id="KW-1185">Reference proteome</keyword>
<dbReference type="Proteomes" id="UP000006054">
    <property type="component" value="Chromosome"/>
</dbReference>
<dbReference type="EMBL" id="CP003345">
    <property type="protein sequence ID" value="AFM05222.1"/>
    <property type="molecule type" value="Genomic_DNA"/>
</dbReference>
<dbReference type="eggNOG" id="ENOG502ZAGE">
    <property type="taxonomic scope" value="Bacteria"/>
</dbReference>
<dbReference type="STRING" id="880071.Fleli_2869"/>
<organism evidence="2 3">
    <name type="scientific">Bernardetia litoralis (strain ATCC 23117 / DSM 6794 / NBRC 15988 / NCIMB 1366 / Fx l1 / Sio-4)</name>
    <name type="common">Flexibacter litoralis</name>
    <dbReference type="NCBI Taxonomy" id="880071"/>
    <lineage>
        <taxon>Bacteria</taxon>
        <taxon>Pseudomonadati</taxon>
        <taxon>Bacteroidota</taxon>
        <taxon>Cytophagia</taxon>
        <taxon>Cytophagales</taxon>
        <taxon>Bernardetiaceae</taxon>
        <taxon>Bernardetia</taxon>
    </lineage>
</organism>
<evidence type="ECO:0000259" key="1">
    <source>
        <dbReference type="Pfam" id="PF18962"/>
    </source>
</evidence>
<protein>
    <recommendedName>
        <fullName evidence="1">Secretion system C-terminal sorting domain-containing protein</fullName>
    </recommendedName>
</protein>
<dbReference type="NCBIfam" id="TIGR04183">
    <property type="entry name" value="Por_Secre_tail"/>
    <property type="match status" value="1"/>
</dbReference>
<accession>I4AMN7</accession>
<name>I4AMN7_BERLS</name>
<evidence type="ECO:0000313" key="3">
    <source>
        <dbReference type="Proteomes" id="UP000006054"/>
    </source>
</evidence>
<proteinExistence type="predicted"/>
<dbReference type="Pfam" id="PF18962">
    <property type="entry name" value="Por_Secre_tail"/>
    <property type="match status" value="1"/>
</dbReference>
<gene>
    <name evidence="2" type="ordered locus">Fleli_2869</name>
</gene>
<dbReference type="HOGENOM" id="CLU_022754_0_0_10"/>